<organism evidence="2 3">
    <name type="scientific">Saccharopolyspora erythraea</name>
    <name type="common">Streptomyces erythraeus</name>
    <dbReference type="NCBI Taxonomy" id="1836"/>
    <lineage>
        <taxon>Bacteria</taxon>
        <taxon>Bacillati</taxon>
        <taxon>Actinomycetota</taxon>
        <taxon>Actinomycetes</taxon>
        <taxon>Pseudonocardiales</taxon>
        <taxon>Pseudonocardiaceae</taxon>
        <taxon>Saccharopolyspora</taxon>
    </lineage>
</organism>
<comment type="caution">
    <text evidence="2">The sequence shown here is derived from an EMBL/GenBank/DDBJ whole genome shotgun (WGS) entry which is preliminary data.</text>
</comment>
<sequence>MTTRASLAGDRGAATVFSALLSIALVAVLALALQLASGVVTRHRAEGAADLAALAAAAHVVQGPEFACGRADWVARGMDIAITSCRLEGANARIEARADSPVLGSFAVITARAHAGSAGG</sequence>
<dbReference type="NCBIfam" id="TIGR03816">
    <property type="entry name" value="tadE_like_DECH"/>
    <property type="match status" value="1"/>
</dbReference>
<dbReference type="InterPro" id="IPR028087">
    <property type="entry name" value="Tad_N"/>
</dbReference>
<gene>
    <name evidence="2" type="ORF">GCM10009533_50870</name>
</gene>
<dbReference type="Proteomes" id="UP001500729">
    <property type="component" value="Unassembled WGS sequence"/>
</dbReference>
<proteinExistence type="predicted"/>
<dbReference type="Pfam" id="PF13400">
    <property type="entry name" value="Tad"/>
    <property type="match status" value="1"/>
</dbReference>
<evidence type="ECO:0000313" key="3">
    <source>
        <dbReference type="Proteomes" id="UP001500729"/>
    </source>
</evidence>
<keyword evidence="3" id="KW-1185">Reference proteome</keyword>
<evidence type="ECO:0000259" key="1">
    <source>
        <dbReference type="Pfam" id="PF13400"/>
    </source>
</evidence>
<dbReference type="RefSeq" id="WP_011873034.1">
    <property type="nucleotide sequence ID" value="NZ_BAAAGS010000040.1"/>
</dbReference>
<name>A0ABN1DMG3_SACER</name>
<protein>
    <recommendedName>
        <fullName evidence="1">Putative Flp pilus-assembly TadG-like N-terminal domain-containing protein</fullName>
    </recommendedName>
</protein>
<dbReference type="InterPro" id="IPR021202">
    <property type="entry name" value="Rv3654c-like"/>
</dbReference>
<evidence type="ECO:0000313" key="2">
    <source>
        <dbReference type="EMBL" id="GAA0545804.1"/>
    </source>
</evidence>
<accession>A0ABN1DMG3</accession>
<feature type="domain" description="Putative Flp pilus-assembly TadG-like N-terminal" evidence="1">
    <location>
        <begin position="12"/>
        <end position="58"/>
    </location>
</feature>
<dbReference type="EMBL" id="BAAAGS010000040">
    <property type="protein sequence ID" value="GAA0545804.1"/>
    <property type="molecule type" value="Genomic_DNA"/>
</dbReference>
<reference evidence="2 3" key="1">
    <citation type="journal article" date="2019" name="Int. J. Syst. Evol. Microbiol.">
        <title>The Global Catalogue of Microorganisms (GCM) 10K type strain sequencing project: providing services to taxonomists for standard genome sequencing and annotation.</title>
        <authorList>
            <consortium name="The Broad Institute Genomics Platform"/>
            <consortium name="The Broad Institute Genome Sequencing Center for Infectious Disease"/>
            <person name="Wu L."/>
            <person name="Ma J."/>
        </authorList>
    </citation>
    <scope>NUCLEOTIDE SEQUENCE [LARGE SCALE GENOMIC DNA]</scope>
    <source>
        <strain evidence="2 3">JCM 10303</strain>
    </source>
</reference>